<comment type="caution">
    <text evidence="1">The sequence shown here is derived from an EMBL/GenBank/DDBJ whole genome shotgun (WGS) entry which is preliminary data.</text>
</comment>
<accession>A0AAN6SZ79</accession>
<reference evidence="1" key="2">
    <citation type="submission" date="2023-05" db="EMBL/GenBank/DDBJ databases">
        <authorList>
            <consortium name="Lawrence Berkeley National Laboratory"/>
            <person name="Steindorff A."/>
            <person name="Hensen N."/>
            <person name="Bonometti L."/>
            <person name="Westerberg I."/>
            <person name="Brannstrom I.O."/>
            <person name="Guillou S."/>
            <person name="Cros-Aarteil S."/>
            <person name="Calhoun S."/>
            <person name="Haridas S."/>
            <person name="Kuo A."/>
            <person name="Mondo S."/>
            <person name="Pangilinan J."/>
            <person name="Riley R."/>
            <person name="Labutti K."/>
            <person name="Andreopoulos B."/>
            <person name="Lipzen A."/>
            <person name="Chen C."/>
            <person name="Yanf M."/>
            <person name="Daum C."/>
            <person name="Ng V."/>
            <person name="Clum A."/>
            <person name="Ohm R."/>
            <person name="Martin F."/>
            <person name="Silar P."/>
            <person name="Natvig D."/>
            <person name="Lalanne C."/>
            <person name="Gautier V."/>
            <person name="Ament-Velasquez S.L."/>
            <person name="Kruys A."/>
            <person name="Hutchinson M.I."/>
            <person name="Powell A.J."/>
            <person name="Barry K."/>
            <person name="Miller A.N."/>
            <person name="Grigoriev I.V."/>
            <person name="Debuchy R."/>
            <person name="Gladieux P."/>
            <person name="Thoren M.H."/>
            <person name="Johannesson H."/>
        </authorList>
    </citation>
    <scope>NUCLEOTIDE SEQUENCE</scope>
    <source>
        <strain evidence="1">CBS 757.83</strain>
    </source>
</reference>
<dbReference type="PANTHER" id="PTHR24148">
    <property type="entry name" value="ANKYRIN REPEAT DOMAIN-CONTAINING PROTEIN 39 HOMOLOG-RELATED"/>
    <property type="match status" value="1"/>
</dbReference>
<dbReference type="EMBL" id="MU863659">
    <property type="protein sequence ID" value="KAK4098441.1"/>
    <property type="molecule type" value="Genomic_DNA"/>
</dbReference>
<evidence type="ECO:0000313" key="1">
    <source>
        <dbReference type="EMBL" id="KAK4098441.1"/>
    </source>
</evidence>
<dbReference type="Proteomes" id="UP001305647">
    <property type="component" value="Unassembled WGS sequence"/>
</dbReference>
<proteinExistence type="predicted"/>
<evidence type="ECO:0000313" key="2">
    <source>
        <dbReference type="Proteomes" id="UP001305647"/>
    </source>
</evidence>
<keyword evidence="2" id="KW-1185">Reference proteome</keyword>
<reference evidence="1" key="1">
    <citation type="journal article" date="2023" name="Mol. Phylogenet. Evol.">
        <title>Genome-scale phylogeny and comparative genomics of the fungal order Sordariales.</title>
        <authorList>
            <person name="Hensen N."/>
            <person name="Bonometti L."/>
            <person name="Westerberg I."/>
            <person name="Brannstrom I.O."/>
            <person name="Guillou S."/>
            <person name="Cros-Aarteil S."/>
            <person name="Calhoun S."/>
            <person name="Haridas S."/>
            <person name="Kuo A."/>
            <person name="Mondo S."/>
            <person name="Pangilinan J."/>
            <person name="Riley R."/>
            <person name="LaButti K."/>
            <person name="Andreopoulos B."/>
            <person name="Lipzen A."/>
            <person name="Chen C."/>
            <person name="Yan M."/>
            <person name="Daum C."/>
            <person name="Ng V."/>
            <person name="Clum A."/>
            <person name="Steindorff A."/>
            <person name="Ohm R.A."/>
            <person name="Martin F."/>
            <person name="Silar P."/>
            <person name="Natvig D.O."/>
            <person name="Lalanne C."/>
            <person name="Gautier V."/>
            <person name="Ament-Velasquez S.L."/>
            <person name="Kruys A."/>
            <person name="Hutchinson M.I."/>
            <person name="Powell A.J."/>
            <person name="Barry K."/>
            <person name="Miller A.N."/>
            <person name="Grigoriev I.V."/>
            <person name="Debuchy R."/>
            <person name="Gladieux P."/>
            <person name="Hiltunen Thoren M."/>
            <person name="Johannesson H."/>
        </authorList>
    </citation>
    <scope>NUCLEOTIDE SEQUENCE</scope>
    <source>
        <strain evidence="1">CBS 757.83</strain>
    </source>
</reference>
<name>A0AAN6SZ79_9PEZI</name>
<dbReference type="AlphaFoldDB" id="A0AAN6SZ79"/>
<gene>
    <name evidence="1" type="ORF">N658DRAFT_526332</name>
</gene>
<organism evidence="1 2">
    <name type="scientific">Parathielavia hyrcaniae</name>
    <dbReference type="NCBI Taxonomy" id="113614"/>
    <lineage>
        <taxon>Eukaryota</taxon>
        <taxon>Fungi</taxon>
        <taxon>Dikarya</taxon>
        <taxon>Ascomycota</taxon>
        <taxon>Pezizomycotina</taxon>
        <taxon>Sordariomycetes</taxon>
        <taxon>Sordariomycetidae</taxon>
        <taxon>Sordariales</taxon>
        <taxon>Chaetomiaceae</taxon>
        <taxon>Parathielavia</taxon>
    </lineage>
</organism>
<dbReference type="InterPro" id="IPR052895">
    <property type="entry name" value="HetReg/Transcr_Mod"/>
</dbReference>
<sequence>MQNPGLDSERLDRSLVYAIIRARRFKSSDPRDKVYAVLGLEEEYVRGKWRLAPIYGDRSTADTHTSAAVQMLLDADDLLLLAQVEGQDFQLQPSLPSWVPDWSCAKGLGLGMVPETERQLLLRGVLLDRVTRIGESKEEACIHKNAAHHHFPSWLTILSALPAIYHTGQPRTEVLWRTLLTDTATRIPLKSRHPAPAEYGLAFQDWLAHIILALEWLEPESAQRSHFLAGLRQVEAELMTTTNPGYDHVHGNLLTC</sequence>
<protein>
    <submittedName>
        <fullName evidence="1">Uncharacterized protein</fullName>
    </submittedName>
</protein>
<dbReference type="PANTHER" id="PTHR24148:SF73">
    <property type="entry name" value="HET DOMAIN PROTEIN (AFU_ORTHOLOGUE AFUA_8G01020)"/>
    <property type="match status" value="1"/>
</dbReference>